<evidence type="ECO:0000313" key="1">
    <source>
        <dbReference type="EMBL" id="KAJ9084213.1"/>
    </source>
</evidence>
<name>A0ACC2UBF1_9FUNG</name>
<keyword evidence="2" id="KW-1185">Reference proteome</keyword>
<organism evidence="1 2">
    <name type="scientific">Entomophthora muscae</name>
    <dbReference type="NCBI Taxonomy" id="34485"/>
    <lineage>
        <taxon>Eukaryota</taxon>
        <taxon>Fungi</taxon>
        <taxon>Fungi incertae sedis</taxon>
        <taxon>Zoopagomycota</taxon>
        <taxon>Entomophthoromycotina</taxon>
        <taxon>Entomophthoromycetes</taxon>
        <taxon>Entomophthorales</taxon>
        <taxon>Entomophthoraceae</taxon>
        <taxon>Entomophthora</taxon>
    </lineage>
</organism>
<proteinExistence type="predicted"/>
<evidence type="ECO:0000313" key="2">
    <source>
        <dbReference type="Proteomes" id="UP001165960"/>
    </source>
</evidence>
<dbReference type="Proteomes" id="UP001165960">
    <property type="component" value="Unassembled WGS sequence"/>
</dbReference>
<sequence length="227" mass="25210">MTESQSLASKTVLEVAEAMLCKACAAPEASKIPVGYNILVFKNSVSQSMSKKFLPKWPGPYCMIGQANSGNYYLADQDGHKLNYVINGNLLKLFHCSNEEDLLQILDFASGFNFKAANVRKTNTSVFEPTRPASPDDADKDEVTLAAEEKEHNRDIGPKIIIMDYEAAQYNALVKTFNGKVQGCFFHYQQAINRHLKGKTLLSSLIQQNTAGKCKFLIQKFVALAFI</sequence>
<accession>A0ACC2UBF1</accession>
<dbReference type="EMBL" id="QTSX02000869">
    <property type="protein sequence ID" value="KAJ9084213.1"/>
    <property type="molecule type" value="Genomic_DNA"/>
</dbReference>
<protein>
    <submittedName>
        <fullName evidence="1">Uncharacterized protein</fullName>
    </submittedName>
</protein>
<gene>
    <name evidence="1" type="ORF">DSO57_1026811</name>
</gene>
<reference evidence="1" key="1">
    <citation type="submission" date="2022-04" db="EMBL/GenBank/DDBJ databases">
        <title>Genome of the entomopathogenic fungus Entomophthora muscae.</title>
        <authorList>
            <person name="Elya C."/>
            <person name="Lovett B.R."/>
            <person name="Lee E."/>
            <person name="Macias A.M."/>
            <person name="Hajek A.E."/>
            <person name="De Bivort B.L."/>
            <person name="Kasson M.T."/>
            <person name="De Fine Licht H.H."/>
            <person name="Stajich J.E."/>
        </authorList>
    </citation>
    <scope>NUCLEOTIDE SEQUENCE</scope>
    <source>
        <strain evidence="1">Berkeley</strain>
    </source>
</reference>
<comment type="caution">
    <text evidence="1">The sequence shown here is derived from an EMBL/GenBank/DDBJ whole genome shotgun (WGS) entry which is preliminary data.</text>
</comment>